<dbReference type="PROSITE" id="PS51257">
    <property type="entry name" value="PROKAR_LIPOPROTEIN"/>
    <property type="match status" value="1"/>
</dbReference>
<dbReference type="AlphaFoldDB" id="A0A382VVB4"/>
<reference evidence="1" key="1">
    <citation type="submission" date="2018-05" db="EMBL/GenBank/DDBJ databases">
        <authorList>
            <person name="Lanie J.A."/>
            <person name="Ng W.-L."/>
            <person name="Kazmierczak K.M."/>
            <person name="Andrzejewski T.M."/>
            <person name="Davidsen T.M."/>
            <person name="Wayne K.J."/>
            <person name="Tettelin H."/>
            <person name="Glass J.I."/>
            <person name="Rusch D."/>
            <person name="Podicherti R."/>
            <person name="Tsui H.-C.T."/>
            <person name="Winkler M.E."/>
        </authorList>
    </citation>
    <scope>NUCLEOTIDE SEQUENCE</scope>
</reference>
<sequence length="228" mass="25814">MMKKILLIIIILAACVTKSPSPLKTSNTRSFQFTYSVDVESTGGEKLELWIPIPKSNEVQTISSLKLNTNGLQHSIEVEKIHGNKYLYINDENGITKATNILMTFEVLRCEHQNMMYNNVDPKIYLGAYRTVPIGGIFEKIISENNLSKNNIRNIYDYVIEGMHYGKPKSVDDIYYNDPWLSSDEKYGMKQVGRDNVVNLYKKSKKDGSNYTFGNGNAIYACDIGVGN</sequence>
<feature type="non-terminal residue" evidence="1">
    <location>
        <position position="228"/>
    </location>
</feature>
<protein>
    <submittedName>
        <fullName evidence="1">Uncharacterized protein</fullName>
    </submittedName>
</protein>
<evidence type="ECO:0000313" key="1">
    <source>
        <dbReference type="EMBL" id="SVD50374.1"/>
    </source>
</evidence>
<organism evidence="1">
    <name type="scientific">marine metagenome</name>
    <dbReference type="NCBI Taxonomy" id="408172"/>
    <lineage>
        <taxon>unclassified sequences</taxon>
        <taxon>metagenomes</taxon>
        <taxon>ecological metagenomes</taxon>
    </lineage>
</organism>
<gene>
    <name evidence="1" type="ORF">METZ01_LOCUS403228</name>
</gene>
<dbReference type="EMBL" id="UINC01154862">
    <property type="protein sequence ID" value="SVD50374.1"/>
    <property type="molecule type" value="Genomic_DNA"/>
</dbReference>
<proteinExistence type="predicted"/>
<name>A0A382VVB4_9ZZZZ</name>
<accession>A0A382VVB4</accession>